<keyword evidence="11" id="KW-1185">Reference proteome</keyword>
<dbReference type="FunFam" id="1.20.120.1080:FF:000001">
    <property type="entry name" value="Pre-mRNA-splicing factor ATP-dependent RNA helicase"/>
    <property type="match status" value="1"/>
</dbReference>
<evidence type="ECO:0000313" key="11">
    <source>
        <dbReference type="Proteomes" id="UP000198287"/>
    </source>
</evidence>
<dbReference type="Pfam" id="PF21010">
    <property type="entry name" value="HA2_C"/>
    <property type="match status" value="1"/>
</dbReference>
<keyword evidence="5 10" id="KW-0347">Helicase</keyword>
<proteinExistence type="predicted"/>
<dbReference type="Gene3D" id="3.40.50.300">
    <property type="entry name" value="P-loop containing nucleotide triphosphate hydrolases"/>
    <property type="match status" value="2"/>
</dbReference>
<evidence type="ECO:0000256" key="7">
    <source>
        <dbReference type="ARBA" id="ARBA00023187"/>
    </source>
</evidence>
<keyword evidence="3" id="KW-0547">Nucleotide-binding</keyword>
<dbReference type="Pfam" id="PF04408">
    <property type="entry name" value="WHD_HA2"/>
    <property type="match status" value="1"/>
</dbReference>
<evidence type="ECO:0000256" key="5">
    <source>
        <dbReference type="ARBA" id="ARBA00022806"/>
    </source>
</evidence>
<name>A0A226EWZ5_FOLCA</name>
<comment type="catalytic activity">
    <reaction evidence="8">
        <text>ATP + H2O = ADP + phosphate + H(+)</text>
        <dbReference type="Rhea" id="RHEA:13065"/>
        <dbReference type="ChEBI" id="CHEBI:15377"/>
        <dbReference type="ChEBI" id="CHEBI:15378"/>
        <dbReference type="ChEBI" id="CHEBI:30616"/>
        <dbReference type="ChEBI" id="CHEBI:43474"/>
        <dbReference type="ChEBI" id="CHEBI:456216"/>
        <dbReference type="EC" id="3.6.4.13"/>
    </reaction>
</comment>
<evidence type="ECO:0000256" key="4">
    <source>
        <dbReference type="ARBA" id="ARBA00022801"/>
    </source>
</evidence>
<dbReference type="GO" id="GO:0008380">
    <property type="term" value="P:RNA splicing"/>
    <property type="evidence" value="ECO:0007669"/>
    <property type="project" value="UniProtKB-KW"/>
</dbReference>
<keyword evidence="2" id="KW-0507">mRNA processing</keyword>
<accession>A0A226EWZ5</accession>
<dbReference type="AlphaFoldDB" id="A0A226EWZ5"/>
<dbReference type="SMART" id="SM00847">
    <property type="entry name" value="HA2"/>
    <property type="match status" value="1"/>
</dbReference>
<keyword evidence="7" id="KW-0508">mRNA splicing</keyword>
<dbReference type="GO" id="GO:0003723">
    <property type="term" value="F:RNA binding"/>
    <property type="evidence" value="ECO:0007669"/>
    <property type="project" value="TreeGrafter"/>
</dbReference>
<dbReference type="Gene3D" id="1.20.120.1080">
    <property type="match status" value="1"/>
</dbReference>
<evidence type="ECO:0000259" key="9">
    <source>
        <dbReference type="SMART" id="SM00847"/>
    </source>
</evidence>
<dbReference type="InterPro" id="IPR007502">
    <property type="entry name" value="Helicase-assoc_dom"/>
</dbReference>
<evidence type="ECO:0000256" key="3">
    <source>
        <dbReference type="ARBA" id="ARBA00022741"/>
    </source>
</evidence>
<dbReference type="EMBL" id="LNIX01000001">
    <property type="protein sequence ID" value="OXA61361.1"/>
    <property type="molecule type" value="Genomic_DNA"/>
</dbReference>
<dbReference type="GO" id="GO:0006397">
    <property type="term" value="P:mRNA processing"/>
    <property type="evidence" value="ECO:0007669"/>
    <property type="project" value="UniProtKB-KW"/>
</dbReference>
<dbReference type="PANTHER" id="PTHR18934:SF99">
    <property type="entry name" value="ATP-DEPENDENT RNA HELICASE DHX37-RELATED"/>
    <property type="match status" value="1"/>
</dbReference>
<evidence type="ECO:0000313" key="10">
    <source>
        <dbReference type="EMBL" id="OXA61361.1"/>
    </source>
</evidence>
<dbReference type="GO" id="GO:0003724">
    <property type="term" value="F:RNA helicase activity"/>
    <property type="evidence" value="ECO:0007669"/>
    <property type="project" value="UniProtKB-EC"/>
</dbReference>
<dbReference type="PANTHER" id="PTHR18934">
    <property type="entry name" value="ATP-DEPENDENT RNA HELICASE"/>
    <property type="match status" value="1"/>
</dbReference>
<organism evidence="10 11">
    <name type="scientific">Folsomia candida</name>
    <name type="common">Springtail</name>
    <dbReference type="NCBI Taxonomy" id="158441"/>
    <lineage>
        <taxon>Eukaryota</taxon>
        <taxon>Metazoa</taxon>
        <taxon>Ecdysozoa</taxon>
        <taxon>Arthropoda</taxon>
        <taxon>Hexapoda</taxon>
        <taxon>Collembola</taxon>
        <taxon>Entomobryomorpha</taxon>
        <taxon>Isotomoidea</taxon>
        <taxon>Isotomidae</taxon>
        <taxon>Proisotominae</taxon>
        <taxon>Folsomia</taxon>
    </lineage>
</organism>
<evidence type="ECO:0000256" key="6">
    <source>
        <dbReference type="ARBA" id="ARBA00022840"/>
    </source>
</evidence>
<protein>
    <recommendedName>
        <fullName evidence="1">RNA helicase</fullName>
        <ecNumber evidence="1">3.6.4.13</ecNumber>
    </recommendedName>
</protein>
<dbReference type="EC" id="3.6.4.13" evidence="1"/>
<evidence type="ECO:0000256" key="1">
    <source>
        <dbReference type="ARBA" id="ARBA00012552"/>
    </source>
</evidence>
<dbReference type="Pfam" id="PF07717">
    <property type="entry name" value="OB_NTP_bind"/>
    <property type="match status" value="1"/>
</dbReference>
<evidence type="ECO:0000256" key="8">
    <source>
        <dbReference type="ARBA" id="ARBA00047984"/>
    </source>
</evidence>
<keyword evidence="6" id="KW-0067">ATP-binding</keyword>
<dbReference type="Proteomes" id="UP000198287">
    <property type="component" value="Unassembled WGS sequence"/>
</dbReference>
<dbReference type="InterPro" id="IPR011709">
    <property type="entry name" value="DEAD-box_helicase_OB_fold"/>
</dbReference>
<dbReference type="GO" id="GO:0016787">
    <property type="term" value="F:hydrolase activity"/>
    <property type="evidence" value="ECO:0007669"/>
    <property type="project" value="UniProtKB-KW"/>
</dbReference>
<dbReference type="InterPro" id="IPR048333">
    <property type="entry name" value="HA2_WH"/>
</dbReference>
<dbReference type="SUPFAM" id="SSF52540">
    <property type="entry name" value="P-loop containing nucleoside triphosphate hydrolases"/>
    <property type="match status" value="2"/>
</dbReference>
<keyword evidence="4" id="KW-0378">Hydrolase</keyword>
<comment type="caution">
    <text evidence="10">The sequence shown here is derived from an EMBL/GenBank/DDBJ whole genome shotgun (WGS) entry which is preliminary data.</text>
</comment>
<sequence>MTQKRTPGIVHAKFDRRGPTVFDISIISHALLTPLSLSAPLQFALQPILQILKFTNPLTHHQATTKSDPHKIVLATNIAETTLTIDGIVYVVDSGLVKLKEHNPKSGIDTLTKIRIMKPWLFGLGVRTGGFRHSEGLWFDPSYLGSWGSPPWVPVTHIVAGHSVEWTEHATFPWQYSRPKGHTLRLNRQWWVEDRRSGTGPAQAIQRRGRAGRTQPGKCYRLYSQYEFSRMKSEAIPEIQRTNVESVVLQLASLGVRDILQFDFMSPPKLDAVMEALEHLQQLGALDDHMALTEMGRKMSEFPLDPPLAKVLITSASLHCTEEILTIVALLSTQHQNLFVNSKKVRVLANEKKAQFNHPDGDHLTLLKVYNAWRLNYYEREWCRKNFVQYRSLVEAGEIRAQLSDMVESHGLPLLSCGRDTVNIRKAFCSGFFRRLAKSVVRVKGGYSTFTNETALIPQVVFVHPNSSLFPLSLTPEWILYHEVVKTKKAYMRAIVTVEPAWVKQFAPKFVSRMARKYPELGNI</sequence>
<dbReference type="GO" id="GO:0003006">
    <property type="term" value="P:developmental process involved in reproduction"/>
    <property type="evidence" value="ECO:0007669"/>
    <property type="project" value="UniProtKB-ARBA"/>
</dbReference>
<dbReference type="OrthoDB" id="10253254at2759"/>
<gene>
    <name evidence="10" type="ORF">Fcan01_00039</name>
</gene>
<dbReference type="STRING" id="158441.A0A226EWZ5"/>
<feature type="domain" description="Helicase-associated" evidence="9">
    <location>
        <begin position="275"/>
        <end position="367"/>
    </location>
</feature>
<dbReference type="GO" id="GO:0005524">
    <property type="term" value="F:ATP binding"/>
    <property type="evidence" value="ECO:0007669"/>
    <property type="project" value="UniProtKB-KW"/>
</dbReference>
<dbReference type="InterPro" id="IPR027417">
    <property type="entry name" value="P-loop_NTPase"/>
</dbReference>
<evidence type="ECO:0000256" key="2">
    <source>
        <dbReference type="ARBA" id="ARBA00022664"/>
    </source>
</evidence>
<reference evidence="10 11" key="1">
    <citation type="submission" date="2015-12" db="EMBL/GenBank/DDBJ databases">
        <title>The genome of Folsomia candida.</title>
        <authorList>
            <person name="Faddeeva A."/>
            <person name="Derks M.F."/>
            <person name="Anvar Y."/>
            <person name="Smit S."/>
            <person name="Van Straalen N."/>
            <person name="Roelofs D."/>
        </authorList>
    </citation>
    <scope>NUCLEOTIDE SEQUENCE [LARGE SCALE GENOMIC DNA]</scope>
    <source>
        <strain evidence="10 11">VU population</strain>
        <tissue evidence="10">Whole body</tissue>
    </source>
</reference>